<feature type="region of interest" description="Disordered" evidence="1">
    <location>
        <begin position="267"/>
        <end position="406"/>
    </location>
</feature>
<reference evidence="3" key="2">
    <citation type="journal article" date="2017" name="J. Anim. Genet.">
        <title>Multiple reference genome sequences of hot pepper reveal the massive evolution of plant disease resistance genes by retroduplication.</title>
        <authorList>
            <person name="Kim S."/>
            <person name="Park J."/>
            <person name="Yeom S.-I."/>
            <person name="Kim Y.-M."/>
            <person name="Seo E."/>
            <person name="Kim K.-T."/>
            <person name="Kim M.-S."/>
            <person name="Lee J.M."/>
            <person name="Cheong K."/>
            <person name="Shin H.-S."/>
            <person name="Kim S.-B."/>
            <person name="Han K."/>
            <person name="Lee J."/>
            <person name="Park M."/>
            <person name="Lee H.-A."/>
            <person name="Lee H.-Y."/>
            <person name="Lee Y."/>
            <person name="Oh S."/>
            <person name="Lee J.H."/>
            <person name="Choi E."/>
            <person name="Choi E."/>
            <person name="Lee S.E."/>
            <person name="Jeon J."/>
            <person name="Kim H."/>
            <person name="Choi G."/>
            <person name="Song H."/>
            <person name="Lee J."/>
            <person name="Lee S.-C."/>
            <person name="Kwon J.-K."/>
            <person name="Lee H.-Y."/>
            <person name="Koo N."/>
            <person name="Hong Y."/>
            <person name="Kim R.W."/>
            <person name="Kang W.-H."/>
            <person name="Huh J.H."/>
            <person name="Kang B.-C."/>
            <person name="Yang T.-J."/>
            <person name="Lee Y.-H."/>
            <person name="Bennetzen J.L."/>
            <person name="Choi D."/>
        </authorList>
    </citation>
    <scope>NUCLEOTIDE SEQUENCE [LARGE SCALE GENOMIC DNA]</scope>
    <source>
        <strain evidence="3">cv. PBC81</strain>
    </source>
</reference>
<dbReference type="AlphaFoldDB" id="A0A2G2V1J9"/>
<evidence type="ECO:0000313" key="3">
    <source>
        <dbReference type="Proteomes" id="UP000224567"/>
    </source>
</evidence>
<protein>
    <submittedName>
        <fullName evidence="2">Uncharacterized protein</fullName>
    </submittedName>
</protein>
<dbReference type="Proteomes" id="UP000224567">
    <property type="component" value="Unassembled WGS sequence"/>
</dbReference>
<feature type="compositionally biased region" description="Polar residues" evidence="1">
    <location>
        <begin position="336"/>
        <end position="354"/>
    </location>
</feature>
<reference evidence="2 3" key="1">
    <citation type="journal article" date="2017" name="Genome Biol.">
        <title>New reference genome sequences of hot pepper reveal the massive evolution of plant disease-resistance genes by retroduplication.</title>
        <authorList>
            <person name="Kim S."/>
            <person name="Park J."/>
            <person name="Yeom S.I."/>
            <person name="Kim Y.M."/>
            <person name="Seo E."/>
            <person name="Kim K.T."/>
            <person name="Kim M.S."/>
            <person name="Lee J.M."/>
            <person name="Cheong K."/>
            <person name="Shin H.S."/>
            <person name="Kim S.B."/>
            <person name="Han K."/>
            <person name="Lee J."/>
            <person name="Park M."/>
            <person name="Lee H.A."/>
            <person name="Lee H.Y."/>
            <person name="Lee Y."/>
            <person name="Oh S."/>
            <person name="Lee J.H."/>
            <person name="Choi E."/>
            <person name="Choi E."/>
            <person name="Lee S.E."/>
            <person name="Jeon J."/>
            <person name="Kim H."/>
            <person name="Choi G."/>
            <person name="Song H."/>
            <person name="Lee J."/>
            <person name="Lee S.C."/>
            <person name="Kwon J.K."/>
            <person name="Lee H.Y."/>
            <person name="Koo N."/>
            <person name="Hong Y."/>
            <person name="Kim R.W."/>
            <person name="Kang W.H."/>
            <person name="Huh J.H."/>
            <person name="Kang B.C."/>
            <person name="Yang T.J."/>
            <person name="Lee Y.H."/>
            <person name="Bennetzen J.L."/>
            <person name="Choi D."/>
        </authorList>
    </citation>
    <scope>NUCLEOTIDE SEQUENCE [LARGE SCALE GENOMIC DNA]</scope>
    <source>
        <strain evidence="3">cv. PBC81</strain>
    </source>
</reference>
<feature type="compositionally biased region" description="Polar residues" evidence="1">
    <location>
        <begin position="237"/>
        <end position="246"/>
    </location>
</feature>
<feature type="compositionally biased region" description="Basic and acidic residues" evidence="1">
    <location>
        <begin position="305"/>
        <end position="315"/>
    </location>
</feature>
<feature type="region of interest" description="Disordered" evidence="1">
    <location>
        <begin position="136"/>
        <end position="252"/>
    </location>
</feature>
<dbReference type="PANTHER" id="PTHR46445:SF5">
    <property type="entry name" value="GBF-INTERACTING PROTEIN 1 N-TERMINAL DOMAIN-CONTAINING PROTEIN"/>
    <property type="match status" value="1"/>
</dbReference>
<comment type="caution">
    <text evidence="2">The sequence shown here is derived from an EMBL/GenBank/DDBJ whole genome shotgun (WGS) entry which is preliminary data.</text>
</comment>
<name>A0A2G2V1J9_CAPBA</name>
<dbReference type="STRING" id="33114.A0A2G2V1J9"/>
<proteinExistence type="predicted"/>
<dbReference type="OrthoDB" id="762072at2759"/>
<evidence type="ECO:0000256" key="1">
    <source>
        <dbReference type="SAM" id="MobiDB-lite"/>
    </source>
</evidence>
<organism evidence="2 3">
    <name type="scientific">Capsicum baccatum</name>
    <name type="common">Peruvian pepper</name>
    <dbReference type="NCBI Taxonomy" id="33114"/>
    <lineage>
        <taxon>Eukaryota</taxon>
        <taxon>Viridiplantae</taxon>
        <taxon>Streptophyta</taxon>
        <taxon>Embryophyta</taxon>
        <taxon>Tracheophyta</taxon>
        <taxon>Spermatophyta</taxon>
        <taxon>Magnoliopsida</taxon>
        <taxon>eudicotyledons</taxon>
        <taxon>Gunneridae</taxon>
        <taxon>Pentapetalae</taxon>
        <taxon>asterids</taxon>
        <taxon>lamiids</taxon>
        <taxon>Solanales</taxon>
        <taxon>Solanaceae</taxon>
        <taxon>Solanoideae</taxon>
        <taxon>Capsiceae</taxon>
        <taxon>Capsicum</taxon>
    </lineage>
</organism>
<sequence>MDDGFWEEIGLGDLIDGHHAKIGTPVGTTLRDAHAGGVGVMESVPASDSESIVDEDAISRRMVLVCGTSTIHMPHGCIQDKIIHEVWGPFWSGISIFDLLNEILESMKQDEGSPFIAALTNDIHILPDFHDPFHEVKRKREKRKETKDTTESRSWITSSTPSRGSRASEERYVGRGGSESTKPAPAYRKESGSQTNNFSSTPLIARSNTDRRPTAVSDAAGNDGKRLAQAAVDGHSAASQPSSGYQPTWGGVPGQVSMADIVKMGRPQSKVSNIPNTSHRTVGINQNHDQAPPPYGASHHNMQFSDDHSKVPEVHHKPRDYSSQNLSANAEWPSIEQPSAASQPSVSDPPTNSVLHPDPSNASFDRIDNQTQTDKSEEADDRANEDLGSCLSSRKLPEDNADSASLYDYDPYRYQHQNHTFDHSQDEDVNASVSSVAANLQQLNVKDYRGLPSDGSSPSLVFPDHLQVQAADC</sequence>
<feature type="compositionally biased region" description="Polar residues" evidence="1">
    <location>
        <begin position="192"/>
        <end position="202"/>
    </location>
</feature>
<dbReference type="Gene3D" id="3.30.420.40">
    <property type="match status" value="1"/>
</dbReference>
<keyword evidence="3" id="KW-1185">Reference proteome</keyword>
<feature type="compositionally biased region" description="Polar residues" evidence="1">
    <location>
        <begin position="269"/>
        <end position="289"/>
    </location>
</feature>
<gene>
    <name evidence="2" type="ORF">CQW23_33550</name>
</gene>
<dbReference type="PANTHER" id="PTHR46445">
    <property type="entry name" value="RNA POLYMERASE II DEGRADATION FACTOR-LIKE PROTEIN (DUF1296)"/>
    <property type="match status" value="1"/>
</dbReference>
<evidence type="ECO:0000313" key="2">
    <source>
        <dbReference type="EMBL" id="PHT26839.1"/>
    </source>
</evidence>
<accession>A0A2G2V1J9</accession>
<dbReference type="EMBL" id="MLFT02000616">
    <property type="protein sequence ID" value="PHT26839.1"/>
    <property type="molecule type" value="Genomic_DNA"/>
</dbReference>
<feature type="compositionally biased region" description="Polar residues" evidence="1">
    <location>
        <begin position="152"/>
        <end position="165"/>
    </location>
</feature>